<feature type="transmembrane region" description="Helical" evidence="1">
    <location>
        <begin position="117"/>
        <end position="134"/>
    </location>
</feature>
<proteinExistence type="predicted"/>
<dbReference type="RefSeq" id="WP_188949126.1">
    <property type="nucleotide sequence ID" value="NZ_BMPH01000012.1"/>
</dbReference>
<name>A0ABS4XR56_GLUPR</name>
<feature type="transmembrane region" description="Helical" evidence="1">
    <location>
        <begin position="90"/>
        <end position="110"/>
    </location>
</feature>
<protein>
    <submittedName>
        <fullName evidence="2">Membrane protein</fullName>
    </submittedName>
</protein>
<evidence type="ECO:0000313" key="3">
    <source>
        <dbReference type="Proteomes" id="UP001195422"/>
    </source>
</evidence>
<feature type="transmembrane region" description="Helical" evidence="1">
    <location>
        <begin position="22"/>
        <end position="48"/>
    </location>
</feature>
<comment type="caution">
    <text evidence="2">The sequence shown here is derived from an EMBL/GenBank/DDBJ whole genome shotgun (WGS) entry which is preliminary data.</text>
</comment>
<organism evidence="2 3">
    <name type="scientific">Glutamicibacter protophormiae</name>
    <name type="common">Brevibacterium protophormiae</name>
    <dbReference type="NCBI Taxonomy" id="37930"/>
    <lineage>
        <taxon>Bacteria</taxon>
        <taxon>Bacillati</taxon>
        <taxon>Actinomycetota</taxon>
        <taxon>Actinomycetes</taxon>
        <taxon>Micrococcales</taxon>
        <taxon>Micrococcaceae</taxon>
        <taxon>Glutamicibacter</taxon>
    </lineage>
</organism>
<gene>
    <name evidence="2" type="ORF">JOF39_002076</name>
</gene>
<dbReference type="Pfam" id="PF09900">
    <property type="entry name" value="DUF2127"/>
    <property type="match status" value="1"/>
</dbReference>
<reference evidence="2 3" key="1">
    <citation type="submission" date="2021-03" db="EMBL/GenBank/DDBJ databases">
        <title>Sequencing the genomes of 1000 actinobacteria strains.</title>
        <authorList>
            <person name="Klenk H.-P."/>
        </authorList>
    </citation>
    <scope>NUCLEOTIDE SEQUENCE [LARGE SCALE GENOMIC DNA]</scope>
    <source>
        <strain evidence="2 3">DSM 20168</strain>
    </source>
</reference>
<keyword evidence="1" id="KW-0472">Membrane</keyword>
<dbReference type="EMBL" id="JAGIOJ010000001">
    <property type="protein sequence ID" value="MBP2398995.1"/>
    <property type="molecule type" value="Genomic_DNA"/>
</dbReference>
<accession>A0ABS4XR56</accession>
<dbReference type="InterPro" id="IPR021125">
    <property type="entry name" value="DUF2127"/>
</dbReference>
<keyword evidence="3" id="KW-1185">Reference proteome</keyword>
<feature type="transmembrane region" description="Helical" evidence="1">
    <location>
        <begin position="140"/>
        <end position="159"/>
    </location>
</feature>
<keyword evidence="1" id="KW-1133">Transmembrane helix</keyword>
<dbReference type="Proteomes" id="UP001195422">
    <property type="component" value="Unassembled WGS sequence"/>
</dbReference>
<keyword evidence="1" id="KW-0812">Transmembrane</keyword>
<evidence type="ECO:0000256" key="1">
    <source>
        <dbReference type="SAM" id="Phobius"/>
    </source>
</evidence>
<sequence>MGDERGVGMAGRHQRRPPLLEWIFRVALLFKGLDGILEIVGGVLFLLFNPGQLDSLAKMLTQHELSKDPGDLIANLLLHASGSLTVSGSWFAAAYLLLHGVVKVVLVWAVLLDKLWAYPWMLGFLAIFIGYQAYTLFAGFSAWMLLLTLFDVFILWLTLREYRIKRRRGPESPGPSAELVP</sequence>
<evidence type="ECO:0000313" key="2">
    <source>
        <dbReference type="EMBL" id="MBP2398995.1"/>
    </source>
</evidence>